<dbReference type="HOGENOM" id="CLU_784674_0_0_10"/>
<sequence>MKIFNKSFDNVIKSEVGLGMCDYAFALEKFYPLINRFEAQRKSLDSRLYKRLEQDILAGCIMPPITIAFVKQDPKFQNIEELKDFMMNKINHGYILDGIQRLNTLKKASELRIFEPTNPIYFNVIISDNEDKLLYRMITLNNGQKPMTPKHQIEILTRDLFDFSHLTRFNIQSEKEKSIERLPNAFSLADVTKGYLSFLTENVHNENNKIIEEKMDEIIVGRILESRVFIGSITFKDILSLIDSKLSDSFLSEWFRVSNNLIGFCCGIKFSYSFIQEENIEETRNAFKTFELAFSAIKPSKVNLGKFRRELSFYFVKNYRQTKGFDTNELIGKFLEITAN</sequence>
<dbReference type="STRING" id="929556.Solca_0946"/>
<dbReference type="Proteomes" id="UP000007590">
    <property type="component" value="Chromosome"/>
</dbReference>
<organism evidence="1 2">
    <name type="scientific">Solitalea canadensis (strain ATCC 29591 / DSM 3403 / JCM 21819 / LMG 8368 / NBRC 15130 / NCIMB 12057 / USAM 9D)</name>
    <name type="common">Flexibacter canadensis</name>
    <dbReference type="NCBI Taxonomy" id="929556"/>
    <lineage>
        <taxon>Bacteria</taxon>
        <taxon>Pseudomonadati</taxon>
        <taxon>Bacteroidota</taxon>
        <taxon>Sphingobacteriia</taxon>
        <taxon>Sphingobacteriales</taxon>
        <taxon>Sphingobacteriaceae</taxon>
        <taxon>Solitalea</taxon>
    </lineage>
</organism>
<name>H8KV58_SOLCM</name>
<protein>
    <submittedName>
        <fullName evidence="1">Uncharacterized protein</fullName>
    </submittedName>
</protein>
<keyword evidence="2" id="KW-1185">Reference proteome</keyword>
<proteinExistence type="predicted"/>
<gene>
    <name evidence="1" type="ordered locus">Solca_0946</name>
</gene>
<dbReference type="KEGG" id="scn:Solca_0946"/>
<evidence type="ECO:0000313" key="1">
    <source>
        <dbReference type="EMBL" id="AFD06058.1"/>
    </source>
</evidence>
<accession>H8KV58</accession>
<evidence type="ECO:0000313" key="2">
    <source>
        <dbReference type="Proteomes" id="UP000007590"/>
    </source>
</evidence>
<dbReference type="AlphaFoldDB" id="H8KV58"/>
<dbReference type="EMBL" id="CP003349">
    <property type="protein sequence ID" value="AFD06058.1"/>
    <property type="molecule type" value="Genomic_DNA"/>
</dbReference>
<reference evidence="1" key="1">
    <citation type="submission" date="2012-02" db="EMBL/GenBank/DDBJ databases">
        <title>The complete genome of Solitalea canadensis DSM 3403.</title>
        <authorList>
            <consortium name="US DOE Joint Genome Institute (JGI-PGF)"/>
            <person name="Lucas S."/>
            <person name="Copeland A."/>
            <person name="Lapidus A."/>
            <person name="Glavina del Rio T."/>
            <person name="Dalin E."/>
            <person name="Tice H."/>
            <person name="Bruce D."/>
            <person name="Goodwin L."/>
            <person name="Pitluck S."/>
            <person name="Peters L."/>
            <person name="Ovchinnikova G."/>
            <person name="Lu M."/>
            <person name="Kyrpides N."/>
            <person name="Mavromatis K."/>
            <person name="Ivanova N."/>
            <person name="Brettin T."/>
            <person name="Detter J.C."/>
            <person name="Han C."/>
            <person name="Larimer F."/>
            <person name="Land M."/>
            <person name="Hauser L."/>
            <person name="Markowitz V."/>
            <person name="Cheng J.-F."/>
            <person name="Hugenholtz P."/>
            <person name="Woyke T."/>
            <person name="Wu D."/>
            <person name="Spring S."/>
            <person name="Schroeder M."/>
            <person name="Kopitz M."/>
            <person name="Brambilla E."/>
            <person name="Klenk H.-P."/>
            <person name="Eisen J.A."/>
        </authorList>
    </citation>
    <scope>NUCLEOTIDE SEQUENCE</scope>
    <source>
        <strain evidence="1">DSM 3403</strain>
    </source>
</reference>
<dbReference type="eggNOG" id="ENOG502ZC07">
    <property type="taxonomic scope" value="Bacteria"/>
</dbReference>
<dbReference type="RefSeq" id="WP_014679286.1">
    <property type="nucleotide sequence ID" value="NC_017770.1"/>
</dbReference>